<dbReference type="RefSeq" id="WP_179461624.1">
    <property type="nucleotide sequence ID" value="NZ_JACBZX010000001.1"/>
</dbReference>
<sequence>MARIPRPLTALALAGAGALALSACETSSFSSDCDSDGTCSISISGTDFHEATLSFAAEDQGSGRTERIRLVEATPGGDAVIQAGGMESRCSEGESFVLADTTVTCDMVGDTEVELSTVRS</sequence>
<dbReference type="AlphaFoldDB" id="A0A852WYX9"/>
<reference evidence="2 3" key="1">
    <citation type="submission" date="2020-07" db="EMBL/GenBank/DDBJ databases">
        <title>Sequencing the genomes of 1000 actinobacteria strains.</title>
        <authorList>
            <person name="Klenk H.-P."/>
        </authorList>
    </citation>
    <scope>NUCLEOTIDE SEQUENCE [LARGE SCALE GENOMIC DNA]</scope>
    <source>
        <strain evidence="2 3">DSM 24723</strain>
    </source>
</reference>
<name>A0A852WYX9_9MICO</name>
<accession>A0A852WYX9</accession>
<feature type="chain" id="PRO_5039044128" evidence="1">
    <location>
        <begin position="24"/>
        <end position="120"/>
    </location>
</feature>
<proteinExistence type="predicted"/>
<evidence type="ECO:0000313" key="3">
    <source>
        <dbReference type="Proteomes" id="UP000592181"/>
    </source>
</evidence>
<organism evidence="2 3">
    <name type="scientific">Janibacter alkaliphilus</name>
    <dbReference type="NCBI Taxonomy" id="1069963"/>
    <lineage>
        <taxon>Bacteria</taxon>
        <taxon>Bacillati</taxon>
        <taxon>Actinomycetota</taxon>
        <taxon>Actinomycetes</taxon>
        <taxon>Micrococcales</taxon>
        <taxon>Intrasporangiaceae</taxon>
        <taxon>Janibacter</taxon>
    </lineage>
</organism>
<gene>
    <name evidence="2" type="ORF">BJY28_000525</name>
</gene>
<protein>
    <submittedName>
        <fullName evidence="2">Uncharacterized protein</fullName>
    </submittedName>
</protein>
<keyword evidence="3" id="KW-1185">Reference proteome</keyword>
<feature type="signal peptide" evidence="1">
    <location>
        <begin position="1"/>
        <end position="23"/>
    </location>
</feature>
<evidence type="ECO:0000313" key="2">
    <source>
        <dbReference type="EMBL" id="NYG36056.1"/>
    </source>
</evidence>
<comment type="caution">
    <text evidence="2">The sequence shown here is derived from an EMBL/GenBank/DDBJ whole genome shotgun (WGS) entry which is preliminary data.</text>
</comment>
<keyword evidence="1" id="KW-0732">Signal</keyword>
<dbReference type="EMBL" id="JACBZX010000001">
    <property type="protein sequence ID" value="NYG36056.1"/>
    <property type="molecule type" value="Genomic_DNA"/>
</dbReference>
<dbReference type="Proteomes" id="UP000592181">
    <property type="component" value="Unassembled WGS sequence"/>
</dbReference>
<dbReference type="PROSITE" id="PS51257">
    <property type="entry name" value="PROKAR_LIPOPROTEIN"/>
    <property type="match status" value="1"/>
</dbReference>
<evidence type="ECO:0000256" key="1">
    <source>
        <dbReference type="SAM" id="SignalP"/>
    </source>
</evidence>